<dbReference type="InterPro" id="IPR003615">
    <property type="entry name" value="HNH_nuc"/>
</dbReference>
<dbReference type="Proteomes" id="UP001185873">
    <property type="component" value="Unassembled WGS sequence"/>
</dbReference>
<comment type="caution">
    <text evidence="3">The sequence shown here is derived from an EMBL/GenBank/DDBJ whole genome shotgun (WGS) entry which is preliminary data.</text>
</comment>
<keyword evidence="3" id="KW-0255">Endonuclease</keyword>
<dbReference type="Pfam" id="PF26345">
    <property type="entry name" value="ScoMcrA_N"/>
    <property type="match status" value="1"/>
</dbReference>
<proteinExistence type="predicted"/>
<keyword evidence="3" id="KW-0378">Hydrolase</keyword>
<feature type="region of interest" description="Disordered" evidence="1">
    <location>
        <begin position="141"/>
        <end position="175"/>
    </location>
</feature>
<dbReference type="InterPro" id="IPR002711">
    <property type="entry name" value="HNH"/>
</dbReference>
<dbReference type="GO" id="GO:0004519">
    <property type="term" value="F:endonuclease activity"/>
    <property type="evidence" value="ECO:0007669"/>
    <property type="project" value="UniProtKB-KW"/>
</dbReference>
<dbReference type="GO" id="GO:0003676">
    <property type="term" value="F:nucleic acid binding"/>
    <property type="evidence" value="ECO:0007669"/>
    <property type="project" value="InterPro"/>
</dbReference>
<feature type="domain" description="HNH nuclease" evidence="2">
    <location>
        <begin position="245"/>
        <end position="307"/>
    </location>
</feature>
<evidence type="ECO:0000256" key="1">
    <source>
        <dbReference type="SAM" id="MobiDB-lite"/>
    </source>
</evidence>
<gene>
    <name evidence="3" type="ORF">R3P82_07685</name>
</gene>
<sequence length="326" mass="36587">MALSDLTVEAVTAAVDEFDALGRESFLDKYGFGEAKDYYVVRNGIAYDSKAIAGAAHGYLPGREALRSGDFTGGAASVVKRLRALGFRVPPNRAPTWVRDELILACDLVVQNEWRVVAAEDPRVIELSALLQSLPFHPPETRSLTFRNPNGVERKTGDLVSNHPDYKGTPTNAGATDRQVLGEFIEDPAKMHRIALRIREAAESSPDEVPFLSPEVQEDEGAVEGRLLQRVHYTRERDPKLRQRKIDSFLRSHDRVHCELCEFDFEARYGERGRDFIEVHHVVPLHESGPTFNKLADLILVCSNCHRMIHRGTPWLAPDEVRDLIG</sequence>
<dbReference type="CDD" id="cd00085">
    <property type="entry name" value="HNHc"/>
    <property type="match status" value="1"/>
</dbReference>
<evidence type="ECO:0000259" key="2">
    <source>
        <dbReference type="SMART" id="SM00507"/>
    </source>
</evidence>
<dbReference type="SMART" id="SM00507">
    <property type="entry name" value="HNHc"/>
    <property type="match status" value="1"/>
</dbReference>
<reference evidence="3" key="1">
    <citation type="submission" date="2023-10" db="EMBL/GenBank/DDBJ databases">
        <title>Development of a sustainable strategy for remediation of hydrocarbon-contaminated territories based on the waste exchange concept.</title>
        <authorList>
            <person name="Krivoruchko A."/>
        </authorList>
    </citation>
    <scope>NUCLEOTIDE SEQUENCE</scope>
    <source>
        <strain evidence="3">IEGM 1175</strain>
    </source>
</reference>
<dbReference type="GO" id="GO:0008270">
    <property type="term" value="F:zinc ion binding"/>
    <property type="evidence" value="ECO:0007669"/>
    <property type="project" value="InterPro"/>
</dbReference>
<name>A0AAE4TZD9_9ACTN</name>
<evidence type="ECO:0000313" key="3">
    <source>
        <dbReference type="EMBL" id="MDV6298995.1"/>
    </source>
</evidence>
<keyword evidence="3" id="KW-0540">Nuclease</keyword>
<dbReference type="Pfam" id="PF01844">
    <property type="entry name" value="HNH"/>
    <property type="match status" value="1"/>
</dbReference>
<dbReference type="EMBL" id="JAWLKJ010000002">
    <property type="protein sequence ID" value="MDV6298995.1"/>
    <property type="molecule type" value="Genomic_DNA"/>
</dbReference>
<dbReference type="Gene3D" id="1.10.30.50">
    <property type="match status" value="1"/>
</dbReference>
<dbReference type="RefSeq" id="WP_317469537.1">
    <property type="nucleotide sequence ID" value="NZ_JAWLKJ010000002.1"/>
</dbReference>
<dbReference type="InterPro" id="IPR058807">
    <property type="entry name" value="ScoMcrA_N"/>
</dbReference>
<accession>A0AAE4TZD9</accession>
<protein>
    <submittedName>
        <fullName evidence="3">HNH endonuclease</fullName>
    </submittedName>
</protein>
<dbReference type="AlphaFoldDB" id="A0AAE4TZD9"/>
<evidence type="ECO:0000313" key="4">
    <source>
        <dbReference type="Proteomes" id="UP001185873"/>
    </source>
</evidence>
<organism evidence="3 4">
    <name type="scientific">Dietzia maris</name>
    <dbReference type="NCBI Taxonomy" id="37915"/>
    <lineage>
        <taxon>Bacteria</taxon>
        <taxon>Bacillati</taxon>
        <taxon>Actinomycetota</taxon>
        <taxon>Actinomycetes</taxon>
        <taxon>Mycobacteriales</taxon>
        <taxon>Dietziaceae</taxon>
        <taxon>Dietzia</taxon>
    </lineage>
</organism>